<protein>
    <submittedName>
        <fullName evidence="3">Uncharacterized protein</fullName>
    </submittedName>
</protein>
<evidence type="ECO:0000256" key="1">
    <source>
        <dbReference type="SAM" id="MobiDB-lite"/>
    </source>
</evidence>
<accession>A0ABQ2F633</accession>
<keyword evidence="4" id="KW-1185">Reference proteome</keyword>
<feature type="region of interest" description="Disordered" evidence="1">
    <location>
        <begin position="68"/>
        <end position="165"/>
    </location>
</feature>
<dbReference type="Proteomes" id="UP000662111">
    <property type="component" value="Unassembled WGS sequence"/>
</dbReference>
<evidence type="ECO:0000313" key="4">
    <source>
        <dbReference type="Proteomes" id="UP000662111"/>
    </source>
</evidence>
<feature type="compositionally biased region" description="Low complexity" evidence="1">
    <location>
        <begin position="125"/>
        <end position="140"/>
    </location>
</feature>
<comment type="caution">
    <text evidence="3">The sequence shown here is derived from an EMBL/GenBank/DDBJ whole genome shotgun (WGS) entry which is preliminary data.</text>
</comment>
<feature type="compositionally biased region" description="Polar residues" evidence="1">
    <location>
        <begin position="103"/>
        <end position="115"/>
    </location>
</feature>
<sequence length="306" mass="31287">MNDELRRSLDRAAGEDPQIDLTESAWTGGRVVRRRRHAAQAVGGVAAAAVLAGAFALGGGVLSEPNAYDGPARPTVDDTATRTAATITTSEPTSERASEETSEQVTTWETSQVPSQEPPADTRPEQVAPVPTTTPVQEPSTPSPTEPTQEPPTATQTVPAGPGGDGVLALTADSVDGLPLDGPAADLVDALTAELGEPSFTMPGAVVDCSGATNADLYAWDVLQLTARDVGLTWTVHAGDRPASLDLPGSLKLGMTEQALRAAETVVAEPTSGGGWPVLVLQSGVAVDLGEGDVVVAVSSTWTPPC</sequence>
<feature type="region of interest" description="Disordered" evidence="1">
    <location>
        <begin position="1"/>
        <end position="21"/>
    </location>
</feature>
<keyword evidence="2" id="KW-0472">Membrane</keyword>
<dbReference type="EMBL" id="BMLB01000001">
    <property type="protein sequence ID" value="GGK56746.1"/>
    <property type="molecule type" value="Genomic_DNA"/>
</dbReference>
<feature type="compositionally biased region" description="Low complexity" evidence="1">
    <location>
        <begin position="146"/>
        <end position="159"/>
    </location>
</feature>
<organism evidence="3 4">
    <name type="scientific">Ornithinimicrobium pekingense</name>
    <dbReference type="NCBI Taxonomy" id="384677"/>
    <lineage>
        <taxon>Bacteria</taxon>
        <taxon>Bacillati</taxon>
        <taxon>Actinomycetota</taxon>
        <taxon>Actinomycetes</taxon>
        <taxon>Micrococcales</taxon>
        <taxon>Ornithinimicrobiaceae</taxon>
        <taxon>Ornithinimicrobium</taxon>
    </lineage>
</organism>
<proteinExistence type="predicted"/>
<keyword evidence="2" id="KW-0812">Transmembrane</keyword>
<reference evidence="4" key="1">
    <citation type="journal article" date="2019" name="Int. J. Syst. Evol. Microbiol.">
        <title>The Global Catalogue of Microorganisms (GCM) 10K type strain sequencing project: providing services to taxonomists for standard genome sequencing and annotation.</title>
        <authorList>
            <consortium name="The Broad Institute Genomics Platform"/>
            <consortium name="The Broad Institute Genome Sequencing Center for Infectious Disease"/>
            <person name="Wu L."/>
            <person name="Ma J."/>
        </authorList>
    </citation>
    <scope>NUCLEOTIDE SEQUENCE [LARGE SCALE GENOMIC DNA]</scope>
    <source>
        <strain evidence="4">CGMCC 1.5362</strain>
    </source>
</reference>
<gene>
    <name evidence="3" type="ORF">GCM10011509_01380</name>
</gene>
<name>A0ABQ2F633_9MICO</name>
<keyword evidence="2" id="KW-1133">Transmembrane helix</keyword>
<feature type="compositionally biased region" description="Basic and acidic residues" evidence="1">
    <location>
        <begin position="1"/>
        <end position="14"/>
    </location>
</feature>
<evidence type="ECO:0000256" key="2">
    <source>
        <dbReference type="SAM" id="Phobius"/>
    </source>
</evidence>
<dbReference type="RefSeq" id="WP_022921084.1">
    <property type="nucleotide sequence ID" value="NZ_BMLB01000001.1"/>
</dbReference>
<evidence type="ECO:0000313" key="3">
    <source>
        <dbReference type="EMBL" id="GGK56746.1"/>
    </source>
</evidence>
<feature type="transmembrane region" description="Helical" evidence="2">
    <location>
        <begin position="41"/>
        <end position="62"/>
    </location>
</feature>
<feature type="compositionally biased region" description="Low complexity" evidence="1">
    <location>
        <begin position="81"/>
        <end position="92"/>
    </location>
</feature>